<keyword evidence="1" id="KW-0862">Zinc</keyword>
<keyword evidence="3" id="KW-1133">Transmembrane helix</keyword>
<dbReference type="EMBL" id="JBBJCI010000370">
    <property type="protein sequence ID" value="KAK7232208.1"/>
    <property type="molecule type" value="Genomic_DNA"/>
</dbReference>
<feature type="region of interest" description="Disordered" evidence="2">
    <location>
        <begin position="125"/>
        <end position="144"/>
    </location>
</feature>
<sequence length="221" mass="23154">MVVAWRGLLLVASAAHAFGCGSVFCGSTITASAPGAAPALDGAARRLRGPYARGKKKGPPPHHVAAFVFIGVFVVSLVAYAARETTGACRRRPKVPVTPSAESLRATARAAVAEHATEVEMLTLTLPPSPERPGTAETAEIPATPGPRFVSHGECAICMELFASSPERVVRLGCGHLYHRDCIVRWLSSPTQSGLAPFLQCPLCKRVVTEPAPGSRAVAPE</sequence>
<dbReference type="PROSITE" id="PS50089">
    <property type="entry name" value="ZF_RING_2"/>
    <property type="match status" value="1"/>
</dbReference>
<dbReference type="SMART" id="SM00184">
    <property type="entry name" value="RING"/>
    <property type="match status" value="1"/>
</dbReference>
<dbReference type="InterPro" id="IPR001841">
    <property type="entry name" value="Znf_RING"/>
</dbReference>
<evidence type="ECO:0000256" key="3">
    <source>
        <dbReference type="SAM" id="Phobius"/>
    </source>
</evidence>
<keyword evidence="3" id="KW-0812">Transmembrane</keyword>
<reference evidence="6 7" key="1">
    <citation type="submission" date="2024-03" db="EMBL/GenBank/DDBJ databases">
        <title>Aureococcus anophagefferens CCMP1851 and Kratosvirus quantuckense: Draft genome of a second virus-susceptible host strain in the model system.</title>
        <authorList>
            <person name="Chase E."/>
            <person name="Truchon A.R."/>
            <person name="Schepens W."/>
            <person name="Wilhelm S.W."/>
        </authorList>
    </citation>
    <scope>NUCLEOTIDE SEQUENCE [LARGE SCALE GENOMIC DNA]</scope>
    <source>
        <strain evidence="6 7">CCMP1851</strain>
    </source>
</reference>
<keyword evidence="1" id="KW-0863">Zinc-finger</keyword>
<proteinExistence type="predicted"/>
<evidence type="ECO:0000256" key="2">
    <source>
        <dbReference type="SAM" id="MobiDB-lite"/>
    </source>
</evidence>
<evidence type="ECO:0000313" key="6">
    <source>
        <dbReference type="EMBL" id="KAK7232208.1"/>
    </source>
</evidence>
<feature type="transmembrane region" description="Helical" evidence="3">
    <location>
        <begin position="63"/>
        <end position="82"/>
    </location>
</feature>
<gene>
    <name evidence="6" type="ORF">SO694_00030133</name>
</gene>
<dbReference type="Pfam" id="PF13639">
    <property type="entry name" value="zf-RING_2"/>
    <property type="match status" value="1"/>
</dbReference>
<keyword evidence="4" id="KW-0732">Signal</keyword>
<dbReference type="Gene3D" id="3.30.40.10">
    <property type="entry name" value="Zinc/RING finger domain, C3HC4 (zinc finger)"/>
    <property type="match status" value="1"/>
</dbReference>
<organism evidence="6 7">
    <name type="scientific">Aureococcus anophagefferens</name>
    <name type="common">Harmful bloom alga</name>
    <dbReference type="NCBI Taxonomy" id="44056"/>
    <lineage>
        <taxon>Eukaryota</taxon>
        <taxon>Sar</taxon>
        <taxon>Stramenopiles</taxon>
        <taxon>Ochrophyta</taxon>
        <taxon>Pelagophyceae</taxon>
        <taxon>Pelagomonadales</taxon>
        <taxon>Pelagomonadaceae</taxon>
        <taxon>Aureococcus</taxon>
    </lineage>
</organism>
<evidence type="ECO:0000256" key="1">
    <source>
        <dbReference type="PROSITE-ProRule" id="PRU00175"/>
    </source>
</evidence>
<evidence type="ECO:0000313" key="7">
    <source>
        <dbReference type="Proteomes" id="UP001363151"/>
    </source>
</evidence>
<keyword evidence="1" id="KW-0479">Metal-binding</keyword>
<dbReference type="InterPro" id="IPR013083">
    <property type="entry name" value="Znf_RING/FYVE/PHD"/>
</dbReference>
<evidence type="ECO:0000259" key="5">
    <source>
        <dbReference type="PROSITE" id="PS50089"/>
    </source>
</evidence>
<keyword evidence="7" id="KW-1185">Reference proteome</keyword>
<dbReference type="InterPro" id="IPR051826">
    <property type="entry name" value="E3_ubiquitin-ligase_domain"/>
</dbReference>
<feature type="domain" description="RING-type" evidence="5">
    <location>
        <begin position="155"/>
        <end position="205"/>
    </location>
</feature>
<evidence type="ECO:0000256" key="4">
    <source>
        <dbReference type="SAM" id="SignalP"/>
    </source>
</evidence>
<name>A0ABR1FJU4_AURAN</name>
<comment type="caution">
    <text evidence="6">The sequence shown here is derived from an EMBL/GenBank/DDBJ whole genome shotgun (WGS) entry which is preliminary data.</text>
</comment>
<dbReference type="PANTHER" id="PTHR22765">
    <property type="entry name" value="RING FINGER AND PROTEASE ASSOCIATED DOMAIN-CONTAINING"/>
    <property type="match status" value="1"/>
</dbReference>
<accession>A0ABR1FJU4</accession>
<feature type="chain" id="PRO_5045679510" description="RING-type domain-containing protein" evidence="4">
    <location>
        <begin position="18"/>
        <end position="221"/>
    </location>
</feature>
<protein>
    <recommendedName>
        <fullName evidence="5">RING-type domain-containing protein</fullName>
    </recommendedName>
</protein>
<feature type="signal peptide" evidence="4">
    <location>
        <begin position="1"/>
        <end position="17"/>
    </location>
</feature>
<dbReference type="SUPFAM" id="SSF57850">
    <property type="entry name" value="RING/U-box"/>
    <property type="match status" value="1"/>
</dbReference>
<dbReference type="Proteomes" id="UP001363151">
    <property type="component" value="Unassembled WGS sequence"/>
</dbReference>
<keyword evidence="3" id="KW-0472">Membrane</keyword>